<dbReference type="SUPFAM" id="SSF102705">
    <property type="entry name" value="NIF3 (NGG1p interacting factor 3)-like"/>
    <property type="match status" value="1"/>
</dbReference>
<comment type="caution">
    <text evidence="6">The sequence shown here is derived from an EMBL/GenBank/DDBJ whole genome shotgun (WGS) entry which is preliminary data.</text>
</comment>
<evidence type="ECO:0000313" key="6">
    <source>
        <dbReference type="EMBL" id="EHJ06864.1"/>
    </source>
</evidence>
<feature type="binding site" evidence="5">
    <location>
        <position position="64"/>
    </location>
    <ligand>
        <name>a divalent metal cation</name>
        <dbReference type="ChEBI" id="CHEBI:60240"/>
        <label>2</label>
    </ligand>
</feature>
<dbReference type="Gene3D" id="3.40.1390.30">
    <property type="entry name" value="NIF3 (NGG1p interacting factor 3)-like"/>
    <property type="match status" value="1"/>
</dbReference>
<dbReference type="Proteomes" id="UP000005413">
    <property type="component" value="Unassembled WGS sequence"/>
</dbReference>
<dbReference type="PANTHER" id="PTHR13799">
    <property type="entry name" value="NGG1 INTERACTING FACTOR 3"/>
    <property type="match status" value="1"/>
</dbReference>
<dbReference type="AlphaFoldDB" id="G5JLU8"/>
<evidence type="ECO:0000313" key="7">
    <source>
        <dbReference type="Proteomes" id="UP000005413"/>
    </source>
</evidence>
<dbReference type="FunFam" id="3.40.1390.30:FF:000001">
    <property type="entry name" value="GTP cyclohydrolase 1 type 2"/>
    <property type="match status" value="1"/>
</dbReference>
<dbReference type="GO" id="GO:0046872">
    <property type="term" value="F:metal ion binding"/>
    <property type="evidence" value="ECO:0007669"/>
    <property type="project" value="UniProtKB-UniRule"/>
</dbReference>
<name>G5JLU8_9STAP</name>
<feature type="binding site" evidence="5">
    <location>
        <position position="326"/>
    </location>
    <ligand>
        <name>a divalent metal cation</name>
        <dbReference type="ChEBI" id="CHEBI:60240"/>
        <label>1</label>
    </ligand>
</feature>
<dbReference type="Gene3D" id="3.30.70.120">
    <property type="match status" value="1"/>
</dbReference>
<dbReference type="InterPro" id="IPR017221">
    <property type="entry name" value="DUF34/NIF3_bac"/>
</dbReference>
<dbReference type="InterPro" id="IPR002678">
    <property type="entry name" value="DUF34/NIF3"/>
</dbReference>
<evidence type="ECO:0000256" key="3">
    <source>
        <dbReference type="ARBA" id="ARBA00022723"/>
    </source>
</evidence>
<protein>
    <recommendedName>
        <fullName evidence="2 4">GTP cyclohydrolase 1 type 2 homolog</fullName>
    </recommendedName>
</protein>
<reference evidence="6 7" key="1">
    <citation type="journal article" date="2012" name="BMC Genomics">
        <title>Comparative genomic analysis of the genus Staphylococcus including Staphylococcus aureus and its newly described sister species Staphylococcus simiae.</title>
        <authorList>
            <person name="Suzuki H."/>
            <person name="Lefebure T."/>
            <person name="Pavinski Bitar P."/>
            <person name="Stanhope M.J."/>
        </authorList>
    </citation>
    <scope>NUCLEOTIDE SEQUENCE [LARGE SCALE GENOMIC DNA]</scope>
    <source>
        <strain evidence="6 7">CCM 7213</strain>
    </source>
</reference>
<dbReference type="PANTHER" id="PTHR13799:SF14">
    <property type="entry name" value="GTP CYCLOHYDROLASE 1 TYPE 2 HOMOLOG"/>
    <property type="match status" value="1"/>
</dbReference>
<dbReference type="NCBIfam" id="TIGR00486">
    <property type="entry name" value="YbgI_SA1388"/>
    <property type="match status" value="1"/>
</dbReference>
<evidence type="ECO:0000256" key="5">
    <source>
        <dbReference type="PIRSR" id="PIRSR602678-1"/>
    </source>
</evidence>
<accession>G5JLU8</accession>
<feature type="binding site" evidence="5">
    <location>
        <position position="329"/>
    </location>
    <ligand>
        <name>a divalent metal cation</name>
        <dbReference type="ChEBI" id="CHEBI:60240"/>
        <label>1</label>
    </ligand>
</feature>
<proteinExistence type="inferred from homology"/>
<gene>
    <name evidence="6" type="ORF">SS7213T_12337</name>
</gene>
<dbReference type="EMBL" id="AEUN01000537">
    <property type="protein sequence ID" value="EHJ06864.1"/>
    <property type="molecule type" value="Genomic_DNA"/>
</dbReference>
<comment type="similarity">
    <text evidence="1 4">Belongs to the GTP cyclohydrolase I type 2/NIF3 family.</text>
</comment>
<keyword evidence="7" id="KW-1185">Reference proteome</keyword>
<evidence type="ECO:0000256" key="1">
    <source>
        <dbReference type="ARBA" id="ARBA00006964"/>
    </source>
</evidence>
<feature type="binding site" evidence="5">
    <location>
        <position position="65"/>
    </location>
    <ligand>
        <name>a divalent metal cation</name>
        <dbReference type="ChEBI" id="CHEBI:60240"/>
        <label>1</label>
    </ligand>
</feature>
<dbReference type="Pfam" id="PF01784">
    <property type="entry name" value="DUF34_NIF3"/>
    <property type="match status" value="1"/>
</dbReference>
<dbReference type="PATRIC" id="fig|911238.3.peg.2178"/>
<dbReference type="RefSeq" id="WP_002465146.1">
    <property type="nucleotide sequence ID" value="NZ_AEUN01000537.1"/>
</dbReference>
<dbReference type="GO" id="GO:0005737">
    <property type="term" value="C:cytoplasm"/>
    <property type="evidence" value="ECO:0007669"/>
    <property type="project" value="TreeGrafter"/>
</dbReference>
<evidence type="ECO:0000256" key="4">
    <source>
        <dbReference type="PIRNR" id="PIRNR037489"/>
    </source>
</evidence>
<keyword evidence="3 4" id="KW-0479">Metal-binding</keyword>
<dbReference type="FunFam" id="3.30.70.120:FF:000006">
    <property type="entry name" value="GTP cyclohydrolase 1 type 2 homolog"/>
    <property type="match status" value="1"/>
</dbReference>
<dbReference type="InterPro" id="IPR036069">
    <property type="entry name" value="DUF34/NIF3_sf"/>
</dbReference>
<dbReference type="OrthoDB" id="9792792at2"/>
<evidence type="ECO:0000256" key="2">
    <source>
        <dbReference type="ARBA" id="ARBA00022112"/>
    </source>
</evidence>
<sequence length="366" mass="41465">MTIKELMMLLDSKVPFNTAESWDNVGLLIGDETEKVRGILTALDCTEAVVDEAIELNYNTIISHHPLIFKGVQSIENKGYGKIIRKLIQHNINLIAMHTNLDVNPVGVNYMLVNTLKLKHIRQINQQQHRYFKVQTYIPKVDVKAFKDRLSQAGLAQEGNYEYCFFETEGLGQFKPVGDANPHIGDIDKIECVEEVKVEFMIDYGQQDLTEQLIKAYHPYETPVYDFIEIVDKSDYGLGIMGELTNPMSIQQFSEYAKNQLQIPSVRFVGPYDQQIKSIAIIGGSGIGFEYKAKCQGADIFVTGDIKHHDALDAAIQGVNLLDINHYSEYIMKQGLKALLDSWLEDLNIDVKVKASQINTDPFHYV</sequence>
<dbReference type="InterPro" id="IPR015867">
    <property type="entry name" value="N-reg_PII/ATP_PRibTrfase_C"/>
</dbReference>
<dbReference type="PIRSF" id="PIRSF037489">
    <property type="entry name" value="UCP037489_NIF3_YqfO"/>
    <property type="match status" value="1"/>
</dbReference>
<feature type="binding site" evidence="5">
    <location>
        <position position="102"/>
    </location>
    <ligand>
        <name>a divalent metal cation</name>
        <dbReference type="ChEBI" id="CHEBI:60240"/>
        <label>1</label>
    </ligand>
</feature>
<organism evidence="6 7">
    <name type="scientific">Staphylococcus simiae CCM 7213 = CCUG 51256</name>
    <dbReference type="NCBI Taxonomy" id="911238"/>
    <lineage>
        <taxon>Bacteria</taxon>
        <taxon>Bacillati</taxon>
        <taxon>Bacillota</taxon>
        <taxon>Bacilli</taxon>
        <taxon>Bacillales</taxon>
        <taxon>Staphylococcaceae</taxon>
        <taxon>Staphylococcus</taxon>
    </lineage>
</organism>